<evidence type="ECO:0000256" key="1">
    <source>
        <dbReference type="ARBA" id="ARBA00001922"/>
    </source>
</evidence>
<dbReference type="PANTHER" id="PTHR43371:SF1">
    <property type="entry name" value="RIBONUCLEOSIDE-DIPHOSPHATE REDUCTASE"/>
    <property type="match status" value="1"/>
</dbReference>
<dbReference type="InterPro" id="IPR054158">
    <property type="entry name" value="RNR-II_ins_dom"/>
</dbReference>
<organism evidence="14 15">
    <name type="scientific">Basidiobolus ranarum</name>
    <dbReference type="NCBI Taxonomy" id="34480"/>
    <lineage>
        <taxon>Eukaryota</taxon>
        <taxon>Fungi</taxon>
        <taxon>Fungi incertae sedis</taxon>
        <taxon>Zoopagomycota</taxon>
        <taxon>Entomophthoromycotina</taxon>
        <taxon>Basidiobolomycetes</taxon>
        <taxon>Basidiobolales</taxon>
        <taxon>Basidiobolaceae</taxon>
        <taxon>Basidiobolus</taxon>
    </lineage>
</organism>
<comment type="similarity">
    <text evidence="2">Belongs to the class II ribonucleoside-triphosphate reductase family.</text>
</comment>
<dbReference type="EMBL" id="JASJQH010007300">
    <property type="protein sequence ID" value="KAK9711144.1"/>
    <property type="molecule type" value="Genomic_DNA"/>
</dbReference>
<evidence type="ECO:0000256" key="9">
    <source>
        <dbReference type="ARBA" id="ARBA00023285"/>
    </source>
</evidence>
<dbReference type="Proteomes" id="UP001479436">
    <property type="component" value="Unassembled WGS sequence"/>
</dbReference>
<keyword evidence="6" id="KW-0560">Oxidoreductase</keyword>
<comment type="cofactor">
    <cofactor evidence="1">
        <name>adenosylcob(III)alamin</name>
        <dbReference type="ChEBI" id="CHEBI:18408"/>
    </cofactor>
</comment>
<dbReference type="InterPro" id="IPR050862">
    <property type="entry name" value="RdRp_reductase_class-2"/>
</dbReference>
<evidence type="ECO:0000256" key="3">
    <source>
        <dbReference type="ARBA" id="ARBA00012275"/>
    </source>
</evidence>
<keyword evidence="8" id="KW-0676">Redox-active center</keyword>
<evidence type="ECO:0000256" key="6">
    <source>
        <dbReference type="ARBA" id="ARBA00023002"/>
    </source>
</evidence>
<evidence type="ECO:0000313" key="15">
    <source>
        <dbReference type="Proteomes" id="UP001479436"/>
    </source>
</evidence>
<reference evidence="14 15" key="1">
    <citation type="submission" date="2023-04" db="EMBL/GenBank/DDBJ databases">
        <title>Genome of Basidiobolus ranarum AG-B5.</title>
        <authorList>
            <person name="Stajich J.E."/>
            <person name="Carter-House D."/>
            <person name="Gryganskyi A."/>
        </authorList>
    </citation>
    <scope>NUCLEOTIDE SEQUENCE [LARGE SCALE GENOMIC DNA]</scope>
    <source>
        <strain evidence="14 15">AG-B5</strain>
    </source>
</reference>
<proteinExistence type="inferred from homology"/>
<feature type="domain" description="B12-dependent ribonucleotide reductase insertion" evidence="13">
    <location>
        <begin position="351"/>
        <end position="419"/>
    </location>
</feature>
<dbReference type="Pfam" id="PF21995">
    <property type="entry name" value="RNR-II_ins_dom"/>
    <property type="match status" value="1"/>
</dbReference>
<evidence type="ECO:0000256" key="8">
    <source>
        <dbReference type="ARBA" id="ARBA00023284"/>
    </source>
</evidence>
<sequence length="880" mass="99384">MTTNTAPTYIQVNTQSLNRSSSLSLSPSPVDNHISHAGRPRNELWDHFIKGEKRPTTNKYDARCRYCVEKGDINTIRPVRGEKKFMVAHLKKCLNAPESLRTRIRGESNHSTEAQGKNDDEIETKRDLEDNPAKKRKSNGTSESEWMSSGVTPQSLNEFLLYTSDAEKKSQDDKFYLEDSFVSKYKERLPSFGFNGLGEIIYRRTYSRLGKDGTREQWWQTVRRVVNATFSMQRRCIEKSNLGWNEEKAQKSAQKMFDRIFSMKFLPPGRGLWAMGSPLTEERGIYTALNNCGFVSTECMWERGFTPSKPFAFLMDASMLGVGVGFDTKGAAIARERGIIVTGPDATLSPSVYTIPDCREGWVKSIELIVDCYFNADMSIQEFKYHCIRPAGAPIKGFGGQSSGPQPLIDLHNRIREVLNKNIGAPISVTTIVDIMNLIGKCVASGNVRRSAEIAFGDPFDDEYIDLKNYEVNPHRCEYGWTSNNSVFANLGMDYHNICKRVIANGEPGFSWLDNARNYGRMGDPMDKRDYRAQGGNPCLEQTLESFELCCLVEVFPNNHTSLDDFLETLESAFLYAKTVTLGTTHWPESNRVMMRNRRIGTGLSGIAQFISKRGLEELKTWCEEGYKHILDIDKKLCEWLCIPQSIKTTTVKPSGTVSLLAGATPGLHYPESRFCIRRVRLSKMSEMVEPFREAGYKVEPDVVEPNTLVVEIPIDHGEGIRSLADVTMWEQLSLAAFMQKYWSDNQVSCTITFDPETEGSHLKYALNYFQYQLKGVSFLPRIPMGAYSQMPYEAISEFKYLQLTASITKPGPKSPSVSHLLLNPQGLTAPDLRNIEGDPTVDPEIERFCDWSPYMFDSACANSGLPEEANTCPSNIMRF</sequence>
<evidence type="ECO:0000256" key="5">
    <source>
        <dbReference type="ARBA" id="ARBA00022705"/>
    </source>
</evidence>
<accession>A0ABR2VZN0</accession>
<gene>
    <name evidence="14" type="ORF">K7432_008009</name>
</gene>
<evidence type="ECO:0000256" key="2">
    <source>
        <dbReference type="ARBA" id="ARBA00005654"/>
    </source>
</evidence>
<feature type="compositionally biased region" description="Polar residues" evidence="11">
    <location>
        <begin position="139"/>
        <end position="150"/>
    </location>
</feature>
<comment type="catalytic activity">
    <reaction evidence="10">
        <text>a 2'-deoxyribonucleoside 5'-triphosphate + [thioredoxin]-disulfide + H2O = a ribonucleoside 5'-triphosphate + [thioredoxin]-dithiol</text>
        <dbReference type="Rhea" id="RHEA:12701"/>
        <dbReference type="Rhea" id="RHEA-COMP:10698"/>
        <dbReference type="Rhea" id="RHEA-COMP:10700"/>
        <dbReference type="ChEBI" id="CHEBI:15377"/>
        <dbReference type="ChEBI" id="CHEBI:29950"/>
        <dbReference type="ChEBI" id="CHEBI:50058"/>
        <dbReference type="ChEBI" id="CHEBI:61557"/>
        <dbReference type="ChEBI" id="CHEBI:61560"/>
        <dbReference type="EC" id="1.17.4.2"/>
    </reaction>
</comment>
<dbReference type="Gene3D" id="3.20.70.20">
    <property type="match status" value="3"/>
</dbReference>
<feature type="region of interest" description="Disordered" evidence="11">
    <location>
        <begin position="19"/>
        <end position="38"/>
    </location>
</feature>
<keyword evidence="7" id="KW-1015">Disulfide bond</keyword>
<evidence type="ECO:0000259" key="12">
    <source>
        <dbReference type="Pfam" id="PF17975"/>
    </source>
</evidence>
<evidence type="ECO:0000256" key="11">
    <source>
        <dbReference type="SAM" id="MobiDB-lite"/>
    </source>
</evidence>
<name>A0ABR2VZN0_9FUNG</name>
<comment type="caution">
    <text evidence="14">The sequence shown here is derived from an EMBL/GenBank/DDBJ whole genome shotgun (WGS) entry which is preliminary data.</text>
</comment>
<keyword evidence="15" id="KW-1185">Reference proteome</keyword>
<evidence type="ECO:0000259" key="13">
    <source>
        <dbReference type="Pfam" id="PF21995"/>
    </source>
</evidence>
<dbReference type="PANTHER" id="PTHR43371">
    <property type="entry name" value="VITAMIN B12-DEPENDENT RIBONUCLEOTIDE REDUCTASE"/>
    <property type="match status" value="1"/>
</dbReference>
<feature type="domain" description="Ribonucleotide reductase alpha-helical" evidence="12">
    <location>
        <begin position="177"/>
        <end position="277"/>
    </location>
</feature>
<dbReference type="EC" id="1.17.4.2" evidence="3"/>
<feature type="region of interest" description="Disordered" evidence="11">
    <location>
        <begin position="101"/>
        <end position="150"/>
    </location>
</feature>
<dbReference type="SUPFAM" id="SSF51998">
    <property type="entry name" value="PFL-like glycyl radical enzymes"/>
    <property type="match status" value="1"/>
</dbReference>
<evidence type="ECO:0000256" key="4">
    <source>
        <dbReference type="ARBA" id="ARBA00022628"/>
    </source>
</evidence>
<keyword evidence="9" id="KW-0170">Cobalt</keyword>
<dbReference type="Pfam" id="PF17975">
    <property type="entry name" value="RNR_Alpha"/>
    <property type="match status" value="1"/>
</dbReference>
<protein>
    <recommendedName>
        <fullName evidence="3">ribonucleoside-triphosphate reductase (thioredoxin)</fullName>
        <ecNumber evidence="3">1.17.4.2</ecNumber>
    </recommendedName>
</protein>
<evidence type="ECO:0000313" key="14">
    <source>
        <dbReference type="EMBL" id="KAK9711144.1"/>
    </source>
</evidence>
<keyword evidence="4" id="KW-0846">Cobalamin</keyword>
<evidence type="ECO:0000256" key="7">
    <source>
        <dbReference type="ARBA" id="ARBA00023157"/>
    </source>
</evidence>
<keyword evidence="5" id="KW-0235">DNA replication</keyword>
<feature type="compositionally biased region" description="Low complexity" evidence="11">
    <location>
        <begin position="20"/>
        <end position="29"/>
    </location>
</feature>
<dbReference type="InterPro" id="IPR040763">
    <property type="entry name" value="RNR_alpha_hel"/>
</dbReference>
<feature type="compositionally biased region" description="Basic and acidic residues" evidence="11">
    <location>
        <begin position="101"/>
        <end position="133"/>
    </location>
</feature>
<evidence type="ECO:0000256" key="10">
    <source>
        <dbReference type="ARBA" id="ARBA00048987"/>
    </source>
</evidence>